<evidence type="ECO:0000256" key="1">
    <source>
        <dbReference type="ARBA" id="ARBA00001198"/>
    </source>
</evidence>
<evidence type="ECO:0000313" key="10">
    <source>
        <dbReference type="EMBL" id="CAD8781179.1"/>
    </source>
</evidence>
<dbReference type="SUPFAM" id="SSF56235">
    <property type="entry name" value="N-terminal nucleophile aminohydrolases (Ntn hydrolases)"/>
    <property type="match status" value="1"/>
</dbReference>
<dbReference type="CDD" id="cd03762">
    <property type="entry name" value="proteasome_beta_type_6"/>
    <property type="match status" value="1"/>
</dbReference>
<dbReference type="InterPro" id="IPR029055">
    <property type="entry name" value="Ntn_hydrolases_N"/>
</dbReference>
<dbReference type="Gene3D" id="3.60.20.10">
    <property type="entry name" value="Glutamine Phosphoribosylpyrophosphate, subunit 1, domain 1"/>
    <property type="match status" value="1"/>
</dbReference>
<dbReference type="PANTHER" id="PTHR32194:SF0">
    <property type="entry name" value="ATP-DEPENDENT PROTEASE SUBUNIT HSLV"/>
    <property type="match status" value="1"/>
</dbReference>
<protein>
    <recommendedName>
        <fullName evidence="9">Proteasome subunit beta</fullName>
    </recommendedName>
</protein>
<dbReference type="PRINTS" id="PR00141">
    <property type="entry name" value="PROTEASOME"/>
</dbReference>
<dbReference type="GO" id="GO:0004298">
    <property type="term" value="F:threonine-type endopeptidase activity"/>
    <property type="evidence" value="ECO:0007669"/>
    <property type="project" value="UniProtKB-KW"/>
</dbReference>
<keyword evidence="9" id="KW-0539">Nucleus</keyword>
<dbReference type="GO" id="GO:0019774">
    <property type="term" value="C:proteasome core complex, beta-subunit complex"/>
    <property type="evidence" value="ECO:0007669"/>
    <property type="project" value="UniProtKB-ARBA"/>
</dbReference>
<keyword evidence="6" id="KW-0378">Hydrolase</keyword>
<dbReference type="EMBL" id="HBFM01023646">
    <property type="protein sequence ID" value="CAD8781179.1"/>
    <property type="molecule type" value="Transcribed_RNA"/>
</dbReference>
<comment type="catalytic activity">
    <reaction evidence="1">
        <text>Cleavage of peptide bonds with very broad specificity.</text>
        <dbReference type="EC" id="3.4.25.1"/>
    </reaction>
</comment>
<dbReference type="InterPro" id="IPR016050">
    <property type="entry name" value="Proteasome_bsu_CS"/>
</dbReference>
<dbReference type="InterPro" id="IPR023333">
    <property type="entry name" value="Proteasome_suB-type"/>
</dbReference>
<comment type="function">
    <text evidence="2">The proteasome is a multicatalytic proteinase complex which is characterized by its ability to cleave peptides with Arg, Phe, Tyr, Leu, and Glu adjacent to the leaving group at neutral or slightly basic pH. The proteasome has an ATP-dependent proteolytic activity.</text>
</comment>
<dbReference type="PROSITE" id="PS00854">
    <property type="entry name" value="PROTEASOME_BETA_1"/>
    <property type="match status" value="1"/>
</dbReference>
<evidence type="ECO:0000256" key="8">
    <source>
        <dbReference type="PIRSR" id="PIRSR600243-1"/>
    </source>
</evidence>
<dbReference type="PROSITE" id="PS51476">
    <property type="entry name" value="PROTEASOME_BETA_2"/>
    <property type="match status" value="1"/>
</dbReference>
<dbReference type="Pfam" id="PF00227">
    <property type="entry name" value="Proteasome"/>
    <property type="match status" value="1"/>
</dbReference>
<dbReference type="GO" id="GO:0005634">
    <property type="term" value="C:nucleus"/>
    <property type="evidence" value="ECO:0007669"/>
    <property type="project" value="UniProtKB-SubCell"/>
</dbReference>
<dbReference type="InterPro" id="IPR001353">
    <property type="entry name" value="Proteasome_sua/b"/>
</dbReference>
<evidence type="ECO:0000256" key="7">
    <source>
        <dbReference type="ARBA" id="ARBA00022942"/>
    </source>
</evidence>
<comment type="subcellular location">
    <subcellularLocation>
        <location evidence="9">Cytoplasm</location>
    </subcellularLocation>
    <subcellularLocation>
        <location evidence="9">Nucleus</location>
    </subcellularLocation>
</comment>
<dbReference type="AlphaFoldDB" id="A0A7S0VE54"/>
<dbReference type="InterPro" id="IPR000243">
    <property type="entry name" value="Pept_T1A_subB"/>
</dbReference>
<evidence type="ECO:0000256" key="5">
    <source>
        <dbReference type="ARBA" id="ARBA00022698"/>
    </source>
</evidence>
<feature type="active site" description="Nucleophile" evidence="8">
    <location>
        <position position="16"/>
    </location>
</feature>
<proteinExistence type="inferred from homology"/>
<reference evidence="10" key="1">
    <citation type="submission" date="2021-01" db="EMBL/GenBank/DDBJ databases">
        <authorList>
            <person name="Corre E."/>
            <person name="Pelletier E."/>
            <person name="Niang G."/>
            <person name="Scheremetjew M."/>
            <person name="Finn R."/>
            <person name="Kale V."/>
            <person name="Holt S."/>
            <person name="Cochrane G."/>
            <person name="Meng A."/>
            <person name="Brown T."/>
            <person name="Cohen L."/>
        </authorList>
    </citation>
    <scope>NUCLEOTIDE SEQUENCE</scope>
    <source>
        <strain evidence="10">SAG 63-3</strain>
    </source>
</reference>
<gene>
    <name evidence="10" type="ORF">PPAR00522_LOCUS15310</name>
</gene>
<accession>A0A7S0VE54</accession>
<evidence type="ECO:0000256" key="9">
    <source>
        <dbReference type="RuleBase" id="RU004203"/>
    </source>
</evidence>
<comment type="similarity">
    <text evidence="9">Belongs to the peptidase T1B family.</text>
</comment>
<evidence type="ECO:0000256" key="2">
    <source>
        <dbReference type="ARBA" id="ARBA00002000"/>
    </source>
</evidence>
<evidence type="ECO:0000256" key="4">
    <source>
        <dbReference type="ARBA" id="ARBA00022670"/>
    </source>
</evidence>
<evidence type="ECO:0000256" key="3">
    <source>
        <dbReference type="ARBA" id="ARBA00022490"/>
    </source>
</evidence>
<keyword evidence="4" id="KW-0645">Protease</keyword>
<dbReference type="GO" id="GO:0051603">
    <property type="term" value="P:proteolysis involved in protein catabolic process"/>
    <property type="evidence" value="ECO:0007669"/>
    <property type="project" value="InterPro"/>
</dbReference>
<keyword evidence="7 9" id="KW-0647">Proteasome</keyword>
<comment type="subunit">
    <text evidence="9">Component of the proteasome complex.</text>
</comment>
<dbReference type="PANTHER" id="PTHR32194">
    <property type="entry name" value="METALLOPROTEASE TLDD"/>
    <property type="match status" value="1"/>
</dbReference>
<dbReference type="GO" id="GO:0005737">
    <property type="term" value="C:cytoplasm"/>
    <property type="evidence" value="ECO:0007669"/>
    <property type="project" value="UniProtKB-SubCell"/>
</dbReference>
<keyword evidence="3 9" id="KW-0963">Cytoplasm</keyword>
<comment type="function">
    <text evidence="9">Component of the proteasome, a multicatalytic proteinase complex which is characterized by its ability to cleave peptides with Arg, Phe, Tyr, Leu, and Glu adjacent to the leaving group at neutral or slightly basic pH. The proteasome has an ATP-dependent proteolytic activity.</text>
</comment>
<organism evidence="10">
    <name type="scientific">Polytomella parva</name>
    <dbReference type="NCBI Taxonomy" id="51329"/>
    <lineage>
        <taxon>Eukaryota</taxon>
        <taxon>Viridiplantae</taxon>
        <taxon>Chlorophyta</taxon>
        <taxon>core chlorophytes</taxon>
        <taxon>Chlorophyceae</taxon>
        <taxon>CS clade</taxon>
        <taxon>Chlamydomonadales</taxon>
        <taxon>Chlamydomonadaceae</taxon>
        <taxon>Polytomella</taxon>
    </lineage>
</organism>
<name>A0A7S0VE54_9CHLO</name>
<evidence type="ECO:0000256" key="6">
    <source>
        <dbReference type="ARBA" id="ARBA00022801"/>
    </source>
</evidence>
<keyword evidence="5" id="KW-0888">Threonine protease</keyword>
<sequence>MGNETDPTFGKVSLGTTIISVSFNGGVILAADSRTSSGNYIGNRATDKITPLSDKVYVLRSGSAADTQAIASYVQLFVAQHQAESGEEVRVRTVANMIRQLAYQNKDMLQAGMIVAGWDSEKGGQVFGVPLGGTLLPLPYAIGGSGSAYISGFCERNFRTGMSEEEALEFIRCAVKLAIARDASSGGCIRTVIITKEGVKRHFLPGENIPATYGEIPVAMALDRPNVQA</sequence>